<dbReference type="NCBIfam" id="TIGR00996">
    <property type="entry name" value="Mtu_fam_mce"/>
    <property type="match status" value="1"/>
</dbReference>
<proteinExistence type="predicted"/>
<protein>
    <submittedName>
        <fullName evidence="3">MCE family protein</fullName>
    </submittedName>
</protein>
<evidence type="ECO:0000259" key="1">
    <source>
        <dbReference type="Pfam" id="PF02470"/>
    </source>
</evidence>
<dbReference type="InterPro" id="IPR024516">
    <property type="entry name" value="Mce_C"/>
</dbReference>
<organism evidence="3 4">
    <name type="scientific">Nocardioides daeguensis</name>
    <dbReference type="NCBI Taxonomy" id="908359"/>
    <lineage>
        <taxon>Bacteria</taxon>
        <taxon>Bacillati</taxon>
        <taxon>Actinomycetota</taxon>
        <taxon>Actinomycetes</taxon>
        <taxon>Propionibacteriales</taxon>
        <taxon>Nocardioidaceae</taxon>
        <taxon>Nocardioides</taxon>
    </lineage>
</organism>
<dbReference type="Pfam" id="PF02470">
    <property type="entry name" value="MlaD"/>
    <property type="match status" value="1"/>
</dbReference>
<reference evidence="4" key="1">
    <citation type="journal article" date="2019" name="Int. J. Syst. Evol. Microbiol.">
        <title>The Global Catalogue of Microorganisms (GCM) 10K type strain sequencing project: providing services to taxonomists for standard genome sequencing and annotation.</title>
        <authorList>
            <consortium name="The Broad Institute Genomics Platform"/>
            <consortium name="The Broad Institute Genome Sequencing Center for Infectious Disease"/>
            <person name="Wu L."/>
            <person name="Ma J."/>
        </authorList>
    </citation>
    <scope>NUCLEOTIDE SEQUENCE [LARGE SCALE GENOMIC DNA]</scope>
    <source>
        <strain evidence="4">JCM 17460</strain>
    </source>
</reference>
<keyword evidence="4" id="KW-1185">Reference proteome</keyword>
<dbReference type="EMBL" id="BAABBB010000026">
    <property type="protein sequence ID" value="GAA3549956.1"/>
    <property type="molecule type" value="Genomic_DNA"/>
</dbReference>
<dbReference type="Pfam" id="PF11887">
    <property type="entry name" value="Mce4_CUP1"/>
    <property type="match status" value="1"/>
</dbReference>
<feature type="domain" description="Mammalian cell entry C-terminal" evidence="2">
    <location>
        <begin position="125"/>
        <end position="303"/>
    </location>
</feature>
<dbReference type="InterPro" id="IPR052336">
    <property type="entry name" value="MlaD_Phospholipid_Transporter"/>
</dbReference>
<dbReference type="PANTHER" id="PTHR33371">
    <property type="entry name" value="INTERMEMBRANE PHOSPHOLIPID TRANSPORT SYSTEM BINDING PROTEIN MLAD-RELATED"/>
    <property type="match status" value="1"/>
</dbReference>
<evidence type="ECO:0000259" key="2">
    <source>
        <dbReference type="Pfam" id="PF11887"/>
    </source>
</evidence>
<sequence length="397" mass="41388">MSAVESRSSRIRPRAVIGVATLFAVVVTVALAGAGVIRLWPGERRQHLTVDFSRTVSLYPGSTVRILGVTVGTVDSVTPRGTKVRVKLSWDARYPVPEDVHAIIVSPAIVGDRFVQLTPAYEGGRKLADGAYLDQARTEVPVELDETYAALDQLATALGPDGANRDGALARLVSNGARNLDGQGAALNESITALSELSSTFADNKDEFFDAITKLAGFVQMLDANDAAVREFNTSLSAVSQVLAGERDDLTAALSSLAGSLGEVERYVAQNRTSLKGTVKGLSKVAETLARNKEHLAEVLVGGPDAITHLVSAYNPATGTLDTRGLLKSPTSDDFSLLTQPAVVAAYCGLAAEQNPDHADACYAVGSVLQQLAAGAAGTSSRTAETGGIDALMGVAP</sequence>
<name>A0ABP6WG76_9ACTN</name>
<gene>
    <name evidence="3" type="ORF">GCM10022263_41220</name>
</gene>
<dbReference type="InterPro" id="IPR003399">
    <property type="entry name" value="Mce/MlaD"/>
</dbReference>
<accession>A0ABP6WG76</accession>
<feature type="domain" description="Mce/MlaD" evidence="1">
    <location>
        <begin position="46"/>
        <end position="119"/>
    </location>
</feature>
<evidence type="ECO:0000313" key="3">
    <source>
        <dbReference type="EMBL" id="GAA3549956.1"/>
    </source>
</evidence>
<dbReference type="Proteomes" id="UP001500301">
    <property type="component" value="Unassembled WGS sequence"/>
</dbReference>
<comment type="caution">
    <text evidence="3">The sequence shown here is derived from an EMBL/GenBank/DDBJ whole genome shotgun (WGS) entry which is preliminary data.</text>
</comment>
<evidence type="ECO:0000313" key="4">
    <source>
        <dbReference type="Proteomes" id="UP001500301"/>
    </source>
</evidence>
<dbReference type="PANTHER" id="PTHR33371:SF4">
    <property type="entry name" value="INTERMEMBRANE PHOSPHOLIPID TRANSPORT SYSTEM BINDING PROTEIN MLAD"/>
    <property type="match status" value="1"/>
</dbReference>
<dbReference type="RefSeq" id="WP_218234748.1">
    <property type="nucleotide sequence ID" value="NZ_BAABBB010000026.1"/>
</dbReference>
<dbReference type="InterPro" id="IPR005693">
    <property type="entry name" value="Mce"/>
</dbReference>